<comment type="subcellular location">
    <subcellularLocation>
        <location evidence="1 7">Cell membrane</location>
        <topology evidence="1 7">Multi-pass membrane protein</topology>
    </subcellularLocation>
</comment>
<keyword evidence="11" id="KW-1185">Reference proteome</keyword>
<dbReference type="CDD" id="cd06261">
    <property type="entry name" value="TM_PBP2"/>
    <property type="match status" value="1"/>
</dbReference>
<sequence>MTDPSDAFDRSADAPNSTTDSESRSDTDLRSDGGTDSTPKASFGLYEGEFGPGEVPPEYEVDERVEEHRTTAQRIAATLRRDRLALAGAVVVIAFLFLALFAPYVAPHGPEETFGFMQAPLSESTGDFDGDGTMETTTHYLGTDSFGHDILTRIIYGARISMLVALATVAVAFGVGTTLGIVAGFYGGWVDSVIMRYVDFQWAFPEIILGVAIIAMMGGLGVINVVLAIGIAFIDDFARIIRGEVLSIREEEYVTAARATGMGDIRIMFKEMLPNAVAPLIVQATLMLPLAILAEASLSFLGLGVKPTTPTWGLLIADGRQFISQAPWISVMPGLAIMLVVLAFNTLGDGLRDAFDISQTEVE</sequence>
<proteinExistence type="inferred from homology"/>
<comment type="similarity">
    <text evidence="7">Belongs to the binding-protein-dependent transport system permease family.</text>
</comment>
<feature type="region of interest" description="Disordered" evidence="8">
    <location>
        <begin position="1"/>
        <end position="57"/>
    </location>
</feature>
<dbReference type="InterPro" id="IPR035906">
    <property type="entry name" value="MetI-like_sf"/>
</dbReference>
<dbReference type="PANTHER" id="PTHR43386">
    <property type="entry name" value="OLIGOPEPTIDE TRANSPORT SYSTEM PERMEASE PROTEIN APPC"/>
    <property type="match status" value="1"/>
</dbReference>
<evidence type="ECO:0000256" key="1">
    <source>
        <dbReference type="ARBA" id="ARBA00004651"/>
    </source>
</evidence>
<evidence type="ECO:0000259" key="9">
    <source>
        <dbReference type="PROSITE" id="PS50928"/>
    </source>
</evidence>
<keyword evidence="6 7" id="KW-0472">Membrane</keyword>
<dbReference type="PROSITE" id="PS50928">
    <property type="entry name" value="ABC_TM1"/>
    <property type="match status" value="1"/>
</dbReference>
<feature type="domain" description="ABC transmembrane type-1" evidence="9">
    <location>
        <begin position="158"/>
        <end position="348"/>
    </location>
</feature>
<feature type="transmembrane region" description="Helical" evidence="7">
    <location>
        <begin position="163"/>
        <end position="187"/>
    </location>
</feature>
<dbReference type="GeneID" id="81209578"/>
<keyword evidence="5 7" id="KW-1133">Transmembrane helix</keyword>
<dbReference type="InterPro" id="IPR000515">
    <property type="entry name" value="MetI-like"/>
</dbReference>
<dbReference type="Gene3D" id="1.10.3720.10">
    <property type="entry name" value="MetI-like"/>
    <property type="match status" value="1"/>
</dbReference>
<comment type="caution">
    <text evidence="10">The sequence shown here is derived from an EMBL/GenBank/DDBJ whole genome shotgun (WGS) entry which is preliminary data.</text>
</comment>
<dbReference type="Proteomes" id="UP001596443">
    <property type="component" value="Unassembled WGS sequence"/>
</dbReference>
<evidence type="ECO:0000256" key="6">
    <source>
        <dbReference type="ARBA" id="ARBA00023136"/>
    </source>
</evidence>
<dbReference type="SUPFAM" id="SSF161098">
    <property type="entry name" value="MetI-like"/>
    <property type="match status" value="1"/>
</dbReference>
<dbReference type="Pfam" id="PF12911">
    <property type="entry name" value="OppC_N"/>
    <property type="match status" value="1"/>
</dbReference>
<keyword evidence="3" id="KW-1003">Cell membrane</keyword>
<dbReference type="InterPro" id="IPR050366">
    <property type="entry name" value="BP-dependent_transpt_permease"/>
</dbReference>
<evidence type="ECO:0000256" key="8">
    <source>
        <dbReference type="SAM" id="MobiDB-lite"/>
    </source>
</evidence>
<feature type="compositionally biased region" description="Low complexity" evidence="8">
    <location>
        <begin position="46"/>
        <end position="56"/>
    </location>
</feature>
<dbReference type="PANTHER" id="PTHR43386:SF25">
    <property type="entry name" value="PEPTIDE ABC TRANSPORTER PERMEASE PROTEIN"/>
    <property type="match status" value="1"/>
</dbReference>
<evidence type="ECO:0000256" key="5">
    <source>
        <dbReference type="ARBA" id="ARBA00022989"/>
    </source>
</evidence>
<dbReference type="Pfam" id="PF00528">
    <property type="entry name" value="BPD_transp_1"/>
    <property type="match status" value="1"/>
</dbReference>
<protein>
    <submittedName>
        <fullName evidence="10">ABC transporter permease</fullName>
    </submittedName>
</protein>
<dbReference type="InterPro" id="IPR025966">
    <property type="entry name" value="OppC_N"/>
</dbReference>
<evidence type="ECO:0000256" key="2">
    <source>
        <dbReference type="ARBA" id="ARBA00022448"/>
    </source>
</evidence>
<evidence type="ECO:0000313" key="11">
    <source>
        <dbReference type="Proteomes" id="UP001596443"/>
    </source>
</evidence>
<evidence type="ECO:0000256" key="7">
    <source>
        <dbReference type="RuleBase" id="RU363032"/>
    </source>
</evidence>
<evidence type="ECO:0000256" key="3">
    <source>
        <dbReference type="ARBA" id="ARBA00022475"/>
    </source>
</evidence>
<dbReference type="AlphaFoldDB" id="A0ABD5TGD3"/>
<feature type="compositionally biased region" description="Basic and acidic residues" evidence="8">
    <location>
        <begin position="21"/>
        <end position="33"/>
    </location>
</feature>
<dbReference type="EMBL" id="JBHSWX010000012">
    <property type="protein sequence ID" value="MFC6786500.1"/>
    <property type="molecule type" value="Genomic_DNA"/>
</dbReference>
<dbReference type="RefSeq" id="WP_284063286.1">
    <property type="nucleotide sequence ID" value="NZ_CP126158.1"/>
</dbReference>
<feature type="transmembrane region" description="Helical" evidence="7">
    <location>
        <begin position="207"/>
        <end position="234"/>
    </location>
</feature>
<gene>
    <name evidence="10" type="ORF">ACFQFD_11000</name>
</gene>
<evidence type="ECO:0000313" key="10">
    <source>
        <dbReference type="EMBL" id="MFC6786500.1"/>
    </source>
</evidence>
<organism evidence="10 11">
    <name type="scientific">Halobaculum halobium</name>
    <dbReference type="NCBI Taxonomy" id="3032281"/>
    <lineage>
        <taxon>Archaea</taxon>
        <taxon>Methanobacteriati</taxon>
        <taxon>Methanobacteriota</taxon>
        <taxon>Stenosarchaea group</taxon>
        <taxon>Halobacteria</taxon>
        <taxon>Halobacteriales</taxon>
        <taxon>Haloferacaceae</taxon>
        <taxon>Halobaculum</taxon>
    </lineage>
</organism>
<keyword evidence="4 7" id="KW-0812">Transmembrane</keyword>
<evidence type="ECO:0000256" key="4">
    <source>
        <dbReference type="ARBA" id="ARBA00022692"/>
    </source>
</evidence>
<feature type="transmembrane region" description="Helical" evidence="7">
    <location>
        <begin position="325"/>
        <end position="344"/>
    </location>
</feature>
<reference evidence="10 11" key="1">
    <citation type="journal article" date="2019" name="Int. J. Syst. Evol. Microbiol.">
        <title>The Global Catalogue of Microorganisms (GCM) 10K type strain sequencing project: providing services to taxonomists for standard genome sequencing and annotation.</title>
        <authorList>
            <consortium name="The Broad Institute Genomics Platform"/>
            <consortium name="The Broad Institute Genome Sequencing Center for Infectious Disease"/>
            <person name="Wu L."/>
            <person name="Ma J."/>
        </authorList>
    </citation>
    <scope>NUCLEOTIDE SEQUENCE [LARGE SCALE GENOMIC DNA]</scope>
    <source>
        <strain evidence="10 11">SYNS20</strain>
    </source>
</reference>
<name>A0ABD5TGD3_9EURY</name>
<keyword evidence="2 7" id="KW-0813">Transport</keyword>
<dbReference type="GO" id="GO:0005886">
    <property type="term" value="C:plasma membrane"/>
    <property type="evidence" value="ECO:0007669"/>
    <property type="project" value="UniProtKB-SubCell"/>
</dbReference>
<feature type="transmembrane region" description="Helical" evidence="7">
    <location>
        <begin position="276"/>
        <end position="305"/>
    </location>
</feature>
<accession>A0ABD5TGD3</accession>
<feature type="transmembrane region" description="Helical" evidence="7">
    <location>
        <begin position="84"/>
        <end position="106"/>
    </location>
</feature>